<dbReference type="Proteomes" id="UP000002038">
    <property type="component" value="Unassembled WGS sequence"/>
</dbReference>
<reference evidence="2" key="1">
    <citation type="journal article" date="2015" name="PLoS Genet.">
        <title>The dynamic genome and transcriptome of the human fungal pathogen Blastomyces and close relative Emmonsia.</title>
        <authorList>
            <person name="Munoz J.F."/>
            <person name="Gauthier G.M."/>
            <person name="Desjardins C.A."/>
            <person name="Gallo J.E."/>
            <person name="Holder J."/>
            <person name="Sullivan T.D."/>
            <person name="Marty A.J."/>
            <person name="Carmen J.C."/>
            <person name="Chen Z."/>
            <person name="Ding L."/>
            <person name="Gujja S."/>
            <person name="Magrini V."/>
            <person name="Misas E."/>
            <person name="Mitreva M."/>
            <person name="Priest M."/>
            <person name="Saif S."/>
            <person name="Whiston E.A."/>
            <person name="Young S."/>
            <person name="Zeng Q."/>
            <person name="Goldman W.E."/>
            <person name="Mardis E.R."/>
            <person name="Taylor J.W."/>
            <person name="McEwen J.G."/>
            <person name="Clay O.K."/>
            <person name="Klein B.S."/>
            <person name="Cuomo C.A."/>
        </authorList>
    </citation>
    <scope>NUCLEOTIDE SEQUENCE [LARGE SCALE GENOMIC DNA]</scope>
    <source>
        <strain evidence="2">SLH14081</strain>
    </source>
</reference>
<dbReference type="VEuPathDB" id="FungiDB:BDBG_06661"/>
<dbReference type="RefSeq" id="XP_031579555.1">
    <property type="nucleotide sequence ID" value="XM_031722714.1"/>
</dbReference>
<evidence type="ECO:0000313" key="2">
    <source>
        <dbReference type="Proteomes" id="UP000002038"/>
    </source>
</evidence>
<sequence>MRSHWSWLIERLRPAQSSPYYAFYIRECLQHGYMTFTQLKMHIGMQLGFGEWKHWYYPRSQDKPVRIDMYGDGNCSTCGIRHTGFKEIFAEMTAFHRSENAQRKMLEEIPKVVVVMLLTWFCYFREQSTTSGQRCRCLSNSEPCPLCSSSASPAAPDAPRAVFGALMLLYSQQKFIPCIEMMMPWSLNTMVFWHGPGFVDSMGSSAEAEDLAEDADRELLRRYQETSAVEPSYIGSGKRLGLEPLISTIMRTRMCILAPVAPCRAWGSDTQPGNYLSPARSSLARSVVPSVAFQPILRSPERAHHDGCAARSRRYLAGSHSDLT</sequence>
<dbReference type="EMBL" id="GG657461">
    <property type="protein sequence ID" value="OAT10882.1"/>
    <property type="molecule type" value="Genomic_DNA"/>
</dbReference>
<accession>A0A179UWU8</accession>
<protein>
    <submittedName>
        <fullName evidence="1">Uncharacterized protein</fullName>
    </submittedName>
</protein>
<proteinExistence type="predicted"/>
<dbReference type="GeneID" id="8509172"/>
<dbReference type="KEGG" id="bgh:BDBG_06661"/>
<gene>
    <name evidence="1" type="ORF">BDBG_06661</name>
</gene>
<dbReference type="AlphaFoldDB" id="A0A179UWU8"/>
<name>A0A179UWU8_BLAGS</name>
<keyword evidence="2" id="KW-1185">Reference proteome</keyword>
<organism evidence="1 2">
    <name type="scientific">Blastomyces gilchristii (strain SLH14081)</name>
    <name type="common">Blastomyces dermatitidis</name>
    <dbReference type="NCBI Taxonomy" id="559298"/>
    <lineage>
        <taxon>Eukaryota</taxon>
        <taxon>Fungi</taxon>
        <taxon>Dikarya</taxon>
        <taxon>Ascomycota</taxon>
        <taxon>Pezizomycotina</taxon>
        <taxon>Eurotiomycetes</taxon>
        <taxon>Eurotiomycetidae</taxon>
        <taxon>Onygenales</taxon>
        <taxon>Ajellomycetaceae</taxon>
        <taxon>Blastomyces</taxon>
    </lineage>
</organism>
<evidence type="ECO:0000313" key="1">
    <source>
        <dbReference type="EMBL" id="OAT10882.1"/>
    </source>
</evidence>